<feature type="transmembrane region" description="Helical" evidence="1">
    <location>
        <begin position="162"/>
        <end position="178"/>
    </location>
</feature>
<protein>
    <submittedName>
        <fullName evidence="2">Uncharacterized protein</fullName>
    </submittedName>
</protein>
<keyword evidence="3" id="KW-1185">Reference proteome</keyword>
<feature type="transmembrane region" description="Helical" evidence="1">
    <location>
        <begin position="107"/>
        <end position="129"/>
    </location>
</feature>
<feature type="transmembrane region" description="Helical" evidence="1">
    <location>
        <begin position="190"/>
        <end position="209"/>
    </location>
</feature>
<feature type="transmembrane region" description="Helical" evidence="1">
    <location>
        <begin position="246"/>
        <end position="268"/>
    </location>
</feature>
<organism evidence="2 3">
    <name type="scientific">Corynebacterium guaraldiae</name>
    <dbReference type="NCBI Taxonomy" id="3051103"/>
    <lineage>
        <taxon>Bacteria</taxon>
        <taxon>Bacillati</taxon>
        <taxon>Actinomycetota</taxon>
        <taxon>Actinomycetes</taxon>
        <taxon>Mycobacteriales</taxon>
        <taxon>Corynebacteriaceae</taxon>
        <taxon>Corynebacterium</taxon>
    </lineage>
</organism>
<feature type="transmembrane region" description="Helical" evidence="1">
    <location>
        <begin position="309"/>
        <end position="332"/>
    </location>
</feature>
<feature type="transmembrane region" description="Helical" evidence="1">
    <location>
        <begin position="67"/>
        <end position="87"/>
    </location>
</feature>
<reference evidence="2 3" key="1">
    <citation type="submission" date="2019-07" db="EMBL/GenBank/DDBJ databases">
        <title>Draft genome of C. aurimucosum strain 2299.</title>
        <authorList>
            <person name="Pacheco L.G.C."/>
            <person name="Aguiar E.R.G.R."/>
            <person name="Santos C.S."/>
            <person name="Rocha D.J.P.G."/>
            <person name="Sant'Anna L.O."/>
            <person name="Mattos-Guaraldi A.L."/>
            <person name="Santos L.S."/>
        </authorList>
    </citation>
    <scope>NUCLEOTIDE SEQUENCE [LARGE SCALE GENOMIC DNA]</scope>
    <source>
        <strain evidence="2 3">2299</strain>
    </source>
</reference>
<dbReference type="RefSeq" id="WP_143335394.1">
    <property type="nucleotide sequence ID" value="NZ_VKDG01000007.1"/>
</dbReference>
<name>A0ABY3CS64_9CORY</name>
<comment type="caution">
    <text evidence="2">The sequence shown here is derived from an EMBL/GenBank/DDBJ whole genome shotgun (WGS) entry which is preliminary data.</text>
</comment>
<feature type="transmembrane region" description="Helical" evidence="1">
    <location>
        <begin position="361"/>
        <end position="381"/>
    </location>
</feature>
<dbReference type="Proteomes" id="UP000316859">
    <property type="component" value="Unassembled WGS sequence"/>
</dbReference>
<gene>
    <name evidence="2" type="ORF">FNY88_10110</name>
</gene>
<keyword evidence="1" id="KW-1133">Transmembrane helix</keyword>
<keyword evidence="1" id="KW-0472">Membrane</keyword>
<evidence type="ECO:0000256" key="1">
    <source>
        <dbReference type="SAM" id="Phobius"/>
    </source>
</evidence>
<keyword evidence="1" id="KW-0812">Transmembrane</keyword>
<evidence type="ECO:0000313" key="2">
    <source>
        <dbReference type="EMBL" id="TRX47981.1"/>
    </source>
</evidence>
<dbReference type="EMBL" id="VKDI01000023">
    <property type="protein sequence ID" value="TRX47981.1"/>
    <property type="molecule type" value="Genomic_DNA"/>
</dbReference>
<proteinExistence type="predicted"/>
<evidence type="ECO:0000313" key="3">
    <source>
        <dbReference type="Proteomes" id="UP000316859"/>
    </source>
</evidence>
<feature type="transmembrane region" description="Helical" evidence="1">
    <location>
        <begin position="33"/>
        <end position="55"/>
    </location>
</feature>
<sequence length="398" mass="45703">MHILKDLASDFRRSSDELRFVPRDLLRALKKNWLTLFSTLMLAVALNRVFLWLSVALSFVHPILSSLTFPLATLSIMAGAIAAIWIIEKDLIHLRFEETQKNRLKHLLHSAGALILPFVGIYVSSGWFADDYLDRRMPLIELQSENYLRQNPLQLEPTPDENSTILVFCSAILLRFLLKWSGAARKNAFYAWGLAYCEVLWTFSLAIWFKELMSGTAAWPQRLQFWDWWESGKELLSVLTPLKDGMVFLFSTVLLLPIAWIMFVQIVLRKVIYLEENSPFPKTRDEWATAPKQFSRQSLTFLELSSDTVLLFVALGPLATTLICLYFNLFWIPENLWRWLLDLVLGPVTEPGARFYIKSSLLPFGKVLALLVTTTLSCIIADRCQGNMINNLHSSKSH</sequence>
<accession>A0ABY3CS64</accession>